<dbReference type="AlphaFoldDB" id="A0A4Q2UMG9"/>
<dbReference type="RefSeq" id="WP_129599258.1">
    <property type="nucleotide sequence ID" value="NZ_SBLB01000001.1"/>
</dbReference>
<name>A0A4Q2UMG9_9BACT</name>
<accession>A0A4Q2UMG9</accession>
<comment type="caution">
    <text evidence="1">The sequence shown here is derived from an EMBL/GenBank/DDBJ whole genome shotgun (WGS) entry which is preliminary data.</text>
</comment>
<gene>
    <name evidence="1" type="ORF">EQG79_01365</name>
</gene>
<evidence type="ECO:0000313" key="2">
    <source>
        <dbReference type="Proteomes" id="UP000290407"/>
    </source>
</evidence>
<dbReference type="Proteomes" id="UP000290407">
    <property type="component" value="Unassembled WGS sequence"/>
</dbReference>
<keyword evidence="2" id="KW-1185">Reference proteome</keyword>
<reference evidence="1 2" key="1">
    <citation type="submission" date="2019-01" db="EMBL/GenBank/DDBJ databases">
        <title>Spirosoma flava sp. nov., a propanil-degrading bacterium isolated from herbicide-contaminated soil.</title>
        <authorList>
            <person name="Zhang L."/>
            <person name="Jiang J.-D."/>
        </authorList>
    </citation>
    <scope>NUCLEOTIDE SEQUENCE [LARGE SCALE GENOMIC DNA]</scope>
    <source>
        <strain evidence="1 2">TY50</strain>
    </source>
</reference>
<dbReference type="EMBL" id="SBLB01000001">
    <property type="protein sequence ID" value="RYC70827.1"/>
    <property type="molecule type" value="Genomic_DNA"/>
</dbReference>
<organism evidence="1 2">
    <name type="scientific">Spirosoma sordidisoli</name>
    <dbReference type="NCBI Taxonomy" id="2502893"/>
    <lineage>
        <taxon>Bacteria</taxon>
        <taxon>Pseudomonadati</taxon>
        <taxon>Bacteroidota</taxon>
        <taxon>Cytophagia</taxon>
        <taxon>Cytophagales</taxon>
        <taxon>Cytophagaceae</taxon>
        <taxon>Spirosoma</taxon>
    </lineage>
</organism>
<evidence type="ECO:0000313" key="1">
    <source>
        <dbReference type="EMBL" id="RYC70827.1"/>
    </source>
</evidence>
<proteinExistence type="predicted"/>
<sequence length="121" mass="13182">MKNHVITLALYSPSYCPANLQTLCGRYTTDYETKQRASYTIENGVATITALTPIMGTQVTLPLPFCVPVTDLGSGQLHRIDINADTLTAQPATCPSAAWATRRAVMPNPTIRQQVVADQLF</sequence>
<protein>
    <submittedName>
        <fullName evidence="1">Uncharacterized protein</fullName>
    </submittedName>
</protein>